<dbReference type="Proteomes" id="UP001556367">
    <property type="component" value="Unassembled WGS sequence"/>
</dbReference>
<reference evidence="4" key="1">
    <citation type="submission" date="2024-06" db="EMBL/GenBank/DDBJ databases">
        <title>Multi-omics analyses provide insights into the biosynthesis of the anticancer antibiotic pleurotin in Hohenbuehelia grisea.</title>
        <authorList>
            <person name="Weaver J.A."/>
            <person name="Alberti F."/>
        </authorList>
    </citation>
    <scope>NUCLEOTIDE SEQUENCE [LARGE SCALE GENOMIC DNA]</scope>
    <source>
        <strain evidence="4">T-177</strain>
    </source>
</reference>
<keyword evidence="1" id="KW-0175">Coiled coil</keyword>
<dbReference type="EMBL" id="JASNQZ010000008">
    <property type="protein sequence ID" value="KAL0953790.1"/>
    <property type="molecule type" value="Genomic_DNA"/>
</dbReference>
<evidence type="ECO:0000313" key="4">
    <source>
        <dbReference type="Proteomes" id="UP001556367"/>
    </source>
</evidence>
<evidence type="ECO:0000256" key="1">
    <source>
        <dbReference type="SAM" id="Coils"/>
    </source>
</evidence>
<evidence type="ECO:0000256" key="2">
    <source>
        <dbReference type="SAM" id="MobiDB-lite"/>
    </source>
</evidence>
<feature type="compositionally biased region" description="Basic and acidic residues" evidence="2">
    <location>
        <begin position="201"/>
        <end position="216"/>
    </location>
</feature>
<keyword evidence="4" id="KW-1185">Reference proteome</keyword>
<feature type="region of interest" description="Disordered" evidence="2">
    <location>
        <begin position="305"/>
        <end position="330"/>
    </location>
</feature>
<protein>
    <submittedName>
        <fullName evidence="3">Uncharacterized protein</fullName>
    </submittedName>
</protein>
<gene>
    <name evidence="3" type="ORF">HGRIS_004974</name>
</gene>
<evidence type="ECO:0000313" key="3">
    <source>
        <dbReference type="EMBL" id="KAL0953790.1"/>
    </source>
</evidence>
<organism evidence="3 4">
    <name type="scientific">Hohenbuehelia grisea</name>
    <dbReference type="NCBI Taxonomy" id="104357"/>
    <lineage>
        <taxon>Eukaryota</taxon>
        <taxon>Fungi</taxon>
        <taxon>Dikarya</taxon>
        <taxon>Basidiomycota</taxon>
        <taxon>Agaricomycotina</taxon>
        <taxon>Agaricomycetes</taxon>
        <taxon>Agaricomycetidae</taxon>
        <taxon>Agaricales</taxon>
        <taxon>Pleurotineae</taxon>
        <taxon>Pleurotaceae</taxon>
        <taxon>Hohenbuehelia</taxon>
    </lineage>
</organism>
<accession>A0ABR3JE73</accession>
<feature type="coiled-coil region" evidence="1">
    <location>
        <begin position="20"/>
        <end position="47"/>
    </location>
</feature>
<sequence>MSTADIQSNMVVAESSRAVQRKQRQLAIEMEQRLEEAEALKTLLTDVSFFSLFRRRRAGGICFSVLPQVQHETKLASSFSAVKTEFSDLDGKAWTNTLLGRCMQVPGRQRPAKVNTLSLSAPSSASENPHSIATARIASTPLRLAGTSAQFAVLTNSELQHEHDVEDTIRVSKTRLRYRGRMPSSGTMAKDPVCQALFPSDNDHRLSRPGRIEGRPPLRSVSDSATVFAGFDDATPMPSPQGSPASMFRFAPPLPSEPIAASSPSSSALSESQAAIASNILARARGRKRSRSPVKNVFKPLADSLPSVSHSTETAAGHNEGSVTALGITI</sequence>
<name>A0ABR3JE73_9AGAR</name>
<feature type="region of interest" description="Disordered" evidence="2">
    <location>
        <begin position="199"/>
        <end position="219"/>
    </location>
</feature>
<proteinExistence type="predicted"/>
<comment type="caution">
    <text evidence="3">The sequence shown here is derived from an EMBL/GenBank/DDBJ whole genome shotgun (WGS) entry which is preliminary data.</text>
</comment>